<geneLocation type="plasmid" evidence="2 3">
    <name>megaplasmid</name>
</geneLocation>
<organism evidence="2 3">
    <name type="scientific">Mycetohabitans rhizoxinica</name>
    <dbReference type="NCBI Taxonomy" id="412963"/>
    <lineage>
        <taxon>Bacteria</taxon>
        <taxon>Pseudomonadati</taxon>
        <taxon>Pseudomonadota</taxon>
        <taxon>Betaproteobacteria</taxon>
        <taxon>Burkholderiales</taxon>
        <taxon>Burkholderiaceae</taxon>
        <taxon>Mycetohabitans</taxon>
    </lineage>
</organism>
<evidence type="ECO:0000256" key="1">
    <source>
        <dbReference type="SAM" id="Phobius"/>
    </source>
</evidence>
<keyword evidence="3" id="KW-1185">Reference proteome</keyword>
<sequence>MSMGHHDASRLLRSDAPVYGGLGELLRDLTCRRQPTATIEALNMADFLNPAVLAVVVAALTIRALVAFYYRDSTRVLHLLRLLPRL</sequence>
<dbReference type="Proteomes" id="UP001493153">
    <property type="component" value="Plasmid megaplasmid"/>
</dbReference>
<gene>
    <name evidence="2" type="ORF">IHE29_02245</name>
</gene>
<evidence type="ECO:0000313" key="2">
    <source>
        <dbReference type="EMBL" id="WXK38162.1"/>
    </source>
</evidence>
<reference evidence="2 3" key="1">
    <citation type="submission" date="2020-09" db="EMBL/GenBank/DDBJ databases">
        <title>Genome sequences of Mycetohabitans spp.</title>
        <authorList>
            <person name="Carter M.E."/>
            <person name="Carpenter S.C.D."/>
            <person name="Bogdanove A.J."/>
        </authorList>
    </citation>
    <scope>NUCLEOTIDE SEQUENCE [LARGE SCALE GENOMIC DNA]</scope>
    <source>
        <strain evidence="2 3">B12</strain>
        <plasmid evidence="2 3">megaplasmid</plasmid>
    </source>
</reference>
<keyword evidence="1" id="KW-1133">Transmembrane helix</keyword>
<keyword evidence="2" id="KW-0614">Plasmid</keyword>
<dbReference type="EMBL" id="CP062175">
    <property type="protein sequence ID" value="WXK38162.1"/>
    <property type="molecule type" value="Genomic_DNA"/>
</dbReference>
<evidence type="ECO:0000313" key="3">
    <source>
        <dbReference type="Proteomes" id="UP001493153"/>
    </source>
</evidence>
<name>A0ABZ2PT13_9BURK</name>
<feature type="transmembrane region" description="Helical" evidence="1">
    <location>
        <begin position="51"/>
        <end position="70"/>
    </location>
</feature>
<accession>A0ABZ2PT13</accession>
<keyword evidence="1" id="KW-0812">Transmembrane</keyword>
<protein>
    <submittedName>
        <fullName evidence="2">Uncharacterized protein</fullName>
    </submittedName>
</protein>
<keyword evidence="1" id="KW-0472">Membrane</keyword>
<proteinExistence type="predicted"/>